<sequence length="107" mass="12316">MTNRPRDSIINQYQHRLPSLPKPVESSWNWQLQASCRTTGVDFFPDHHGRRRDRDAQERDAKQICRECPVMRECLSYAIQAGEPHGVWGGTTPRERALMEAGVLRTG</sequence>
<evidence type="ECO:0000256" key="7">
    <source>
        <dbReference type="ARBA" id="ARBA00023015"/>
    </source>
</evidence>
<dbReference type="STRING" id="1344003.SAMN05445060_3399"/>
<evidence type="ECO:0000313" key="15">
    <source>
        <dbReference type="Proteomes" id="UP000186218"/>
    </source>
</evidence>
<keyword evidence="3 11" id="KW-0004">4Fe-4S</keyword>
<protein>
    <recommendedName>
        <fullName evidence="11">Transcriptional regulator WhiB</fullName>
    </recommendedName>
</protein>
<keyword evidence="8 11" id="KW-0238">DNA-binding</keyword>
<organism evidence="14 15">
    <name type="scientific">Williamsia sterculiae</name>
    <dbReference type="NCBI Taxonomy" id="1344003"/>
    <lineage>
        <taxon>Bacteria</taxon>
        <taxon>Bacillati</taxon>
        <taxon>Actinomycetota</taxon>
        <taxon>Actinomycetes</taxon>
        <taxon>Mycobacteriales</taxon>
        <taxon>Nocardiaceae</taxon>
        <taxon>Williamsia</taxon>
    </lineage>
</organism>
<feature type="domain" description="4Fe-4S Wbl-type" evidence="13">
    <location>
        <begin position="35"/>
        <end position="98"/>
    </location>
</feature>
<feature type="compositionally biased region" description="Basic and acidic residues" evidence="12">
    <location>
        <begin position="44"/>
        <end position="60"/>
    </location>
</feature>
<keyword evidence="4 11" id="KW-0479">Metal-binding</keyword>
<dbReference type="GO" id="GO:0035731">
    <property type="term" value="F:dinitrosyl-iron complex binding"/>
    <property type="evidence" value="ECO:0007669"/>
    <property type="project" value="UniProtKB-UniRule"/>
</dbReference>
<dbReference type="AlphaFoldDB" id="A0A1N7H267"/>
<evidence type="ECO:0000256" key="11">
    <source>
        <dbReference type="HAMAP-Rule" id="MF_01479"/>
    </source>
</evidence>
<evidence type="ECO:0000256" key="5">
    <source>
        <dbReference type="ARBA" id="ARBA00023004"/>
    </source>
</evidence>
<accession>A0A1N7H267</accession>
<keyword evidence="5 11" id="KW-0408">Iron</keyword>
<keyword evidence="9 11" id="KW-1015">Disulfide bond</keyword>
<evidence type="ECO:0000259" key="13">
    <source>
        <dbReference type="PROSITE" id="PS51674"/>
    </source>
</evidence>
<dbReference type="PANTHER" id="PTHR38839">
    <property type="entry name" value="TRANSCRIPTIONAL REGULATOR WHID-RELATED"/>
    <property type="match status" value="1"/>
</dbReference>
<keyword evidence="10 11" id="KW-0804">Transcription</keyword>
<dbReference type="Proteomes" id="UP000186218">
    <property type="component" value="Unassembled WGS sequence"/>
</dbReference>
<dbReference type="GO" id="GO:0045892">
    <property type="term" value="P:negative regulation of DNA-templated transcription"/>
    <property type="evidence" value="ECO:0007669"/>
    <property type="project" value="TreeGrafter"/>
</dbReference>
<dbReference type="EMBL" id="FTNT01000011">
    <property type="protein sequence ID" value="SIS18913.1"/>
    <property type="molecule type" value="Genomic_DNA"/>
</dbReference>
<evidence type="ECO:0000256" key="2">
    <source>
        <dbReference type="ARBA" id="ARBA00006597"/>
    </source>
</evidence>
<comment type="subcellular location">
    <subcellularLocation>
        <location evidence="1 11">Cytoplasm</location>
    </subcellularLocation>
</comment>
<evidence type="ECO:0000256" key="6">
    <source>
        <dbReference type="ARBA" id="ARBA00023014"/>
    </source>
</evidence>
<reference evidence="14 15" key="1">
    <citation type="submission" date="2017-01" db="EMBL/GenBank/DDBJ databases">
        <authorList>
            <person name="Mah S.A."/>
            <person name="Swanson W.J."/>
            <person name="Moy G.W."/>
            <person name="Vacquier V.D."/>
        </authorList>
    </citation>
    <scope>NUCLEOTIDE SEQUENCE [LARGE SCALE GENOMIC DNA]</scope>
    <source>
        <strain evidence="14 15">CPCC 203464</strain>
    </source>
</reference>
<evidence type="ECO:0000256" key="1">
    <source>
        <dbReference type="ARBA" id="ARBA00004496"/>
    </source>
</evidence>
<comment type="PTM">
    <text evidence="11">Upon Fe-S cluster removal intramolecular disulfide bonds are formed.</text>
</comment>
<dbReference type="InterPro" id="IPR003482">
    <property type="entry name" value="Whib"/>
</dbReference>
<dbReference type="PROSITE" id="PS51674">
    <property type="entry name" value="4FE4S_WBL"/>
    <property type="match status" value="1"/>
</dbReference>
<proteinExistence type="inferred from homology"/>
<keyword evidence="11" id="KW-0963">Cytoplasm</keyword>
<dbReference type="InterPro" id="IPR034768">
    <property type="entry name" value="4FE4S_WBL"/>
</dbReference>
<evidence type="ECO:0000256" key="3">
    <source>
        <dbReference type="ARBA" id="ARBA00022485"/>
    </source>
</evidence>
<dbReference type="GO" id="GO:0005737">
    <property type="term" value="C:cytoplasm"/>
    <property type="evidence" value="ECO:0007669"/>
    <property type="project" value="UniProtKB-SubCell"/>
</dbReference>
<evidence type="ECO:0000256" key="12">
    <source>
        <dbReference type="SAM" id="MobiDB-lite"/>
    </source>
</evidence>
<comment type="cofactor">
    <cofactor evidence="11">
        <name>[4Fe-4S] cluster</name>
        <dbReference type="ChEBI" id="CHEBI:49883"/>
    </cofactor>
    <text evidence="11">Binds 1 [4Fe-4S] cluster per subunit. Following nitrosylation of the [4Fe-4S] cluster binds 1 [4Fe-8(NO)] cluster per subunit.</text>
</comment>
<evidence type="ECO:0000256" key="4">
    <source>
        <dbReference type="ARBA" id="ARBA00022723"/>
    </source>
</evidence>
<dbReference type="GO" id="GO:0003677">
    <property type="term" value="F:DNA binding"/>
    <property type="evidence" value="ECO:0007669"/>
    <property type="project" value="UniProtKB-UniRule"/>
</dbReference>
<comment type="function">
    <text evidence="11">Acts as a transcriptional regulator. Probably redox-responsive. The apo- but not holo-form probably binds DNA.</text>
</comment>
<feature type="binding site" evidence="11">
    <location>
        <position position="36"/>
    </location>
    <ligand>
        <name>[4Fe-4S] cluster</name>
        <dbReference type="ChEBI" id="CHEBI:49883"/>
    </ligand>
</feature>
<feature type="region of interest" description="Disordered" evidence="12">
    <location>
        <begin position="41"/>
        <end position="60"/>
    </location>
</feature>
<comment type="similarity">
    <text evidence="2 11">Belongs to the WhiB family.</text>
</comment>
<feature type="binding site" evidence="11">
    <location>
        <position position="65"/>
    </location>
    <ligand>
        <name>[4Fe-4S] cluster</name>
        <dbReference type="ChEBI" id="CHEBI:49883"/>
    </ligand>
</feature>
<evidence type="ECO:0000256" key="10">
    <source>
        <dbReference type="ARBA" id="ARBA00023163"/>
    </source>
</evidence>
<dbReference type="GO" id="GO:0046872">
    <property type="term" value="F:metal ion binding"/>
    <property type="evidence" value="ECO:0007669"/>
    <property type="project" value="UniProtKB-KW"/>
</dbReference>
<keyword evidence="6 11" id="KW-0411">Iron-sulfur</keyword>
<dbReference type="Pfam" id="PF02467">
    <property type="entry name" value="Whib"/>
    <property type="match status" value="1"/>
</dbReference>
<feature type="binding site" evidence="11">
    <location>
        <position position="68"/>
    </location>
    <ligand>
        <name>[4Fe-4S] cluster</name>
        <dbReference type="ChEBI" id="CHEBI:49883"/>
    </ligand>
</feature>
<keyword evidence="7 11" id="KW-0805">Transcription regulation</keyword>
<keyword evidence="15" id="KW-1185">Reference proteome</keyword>
<dbReference type="GO" id="GO:0047134">
    <property type="term" value="F:protein-disulfide reductase [NAD(P)H] activity"/>
    <property type="evidence" value="ECO:0007669"/>
    <property type="project" value="TreeGrafter"/>
</dbReference>
<name>A0A1N7H267_9NOCA</name>
<dbReference type="RefSeq" id="WP_407701231.1">
    <property type="nucleotide sequence ID" value="NZ_FTNT01000011.1"/>
</dbReference>
<evidence type="ECO:0000256" key="8">
    <source>
        <dbReference type="ARBA" id="ARBA00023125"/>
    </source>
</evidence>
<evidence type="ECO:0000256" key="9">
    <source>
        <dbReference type="ARBA" id="ARBA00023157"/>
    </source>
</evidence>
<dbReference type="GO" id="GO:0051539">
    <property type="term" value="F:4 iron, 4 sulfur cluster binding"/>
    <property type="evidence" value="ECO:0007669"/>
    <property type="project" value="UniProtKB-UniRule"/>
</dbReference>
<gene>
    <name evidence="11" type="primary">whiB</name>
    <name evidence="14" type="ORF">SAMN05445060_3399</name>
</gene>
<dbReference type="HAMAP" id="MF_01479">
    <property type="entry name" value="WhiB"/>
    <property type="match status" value="1"/>
</dbReference>
<comment type="PTM">
    <text evidence="11">The Fe-S cluster can be nitrosylated by nitric oxide (NO).</text>
</comment>
<dbReference type="GO" id="GO:0045454">
    <property type="term" value="P:cell redox homeostasis"/>
    <property type="evidence" value="ECO:0007669"/>
    <property type="project" value="TreeGrafter"/>
</dbReference>
<evidence type="ECO:0000313" key="14">
    <source>
        <dbReference type="EMBL" id="SIS18913.1"/>
    </source>
</evidence>
<feature type="binding site" evidence="11">
    <location>
        <position position="74"/>
    </location>
    <ligand>
        <name>[4Fe-4S] cluster</name>
        <dbReference type="ChEBI" id="CHEBI:49883"/>
    </ligand>
</feature>